<gene>
    <name evidence="2" type="ORF">TEHN7118_1652</name>
</gene>
<evidence type="ECO:0000313" key="2">
    <source>
        <dbReference type="EMBL" id="GBD68846.1"/>
    </source>
</evidence>
<dbReference type="GO" id="GO:0004497">
    <property type="term" value="F:monooxygenase activity"/>
    <property type="evidence" value="ECO:0007669"/>
    <property type="project" value="InterPro"/>
</dbReference>
<dbReference type="Pfam" id="PF13556">
    <property type="entry name" value="HTH_30"/>
    <property type="match status" value="1"/>
</dbReference>
<dbReference type="GO" id="GO:0016705">
    <property type="term" value="F:oxidoreductase activity, acting on paired donors, with incorporation or reduction of molecular oxygen"/>
    <property type="evidence" value="ECO:0007669"/>
    <property type="project" value="InterPro"/>
</dbReference>
<dbReference type="InterPro" id="IPR025736">
    <property type="entry name" value="PucR_C-HTH_dom"/>
</dbReference>
<reference evidence="2 3" key="1">
    <citation type="submission" date="2016-05" db="EMBL/GenBank/DDBJ databases">
        <title>Whole genome sequencing of Tetragenococcus halophilus subsp. halophilus NISL 7118.</title>
        <authorList>
            <person name="Shiwa Y."/>
            <person name="Nishimura I."/>
            <person name="Yoshikawa H."/>
            <person name="Koyama Y."/>
            <person name="Oguma T."/>
        </authorList>
    </citation>
    <scope>NUCLEOTIDE SEQUENCE [LARGE SCALE GENOMIC DNA]</scope>
    <source>
        <strain evidence="2 3">NISL 7118</strain>
    </source>
</reference>
<sequence>MNQQKLQEIYPTSSLHSFPTMNEDYLSIALSHGFLWIPKENLSSSEEKLLQSMADIDLTNYLHDEKYDHPWYTALFFNEAIPASKGSFRLIQFEYHTLEKNELLSLQEEMTTILPHTVDLFLLSKNYGVIVESFSEDALSTEELEGLFLALDSDFNSYTRFFCGAFHSFEKDFTQLFYEEEQLFLHALNNNTQDKSFDIDESAILFFAHQDVSKSYLMQSLFVEWFNPEFIKIISKLWEMQGNVSSAAKELFMHRNTLQYKVDKFQEQTKTNLKKMDDLFLCYLLILTFKK</sequence>
<proteinExistence type="predicted"/>
<feature type="domain" description="PucR C-terminal helix-turn-helix" evidence="1">
    <location>
        <begin position="240"/>
        <end position="284"/>
    </location>
</feature>
<dbReference type="SUPFAM" id="SSF46689">
    <property type="entry name" value="Homeodomain-like"/>
    <property type="match status" value="1"/>
</dbReference>
<keyword evidence="3" id="KW-1185">Reference proteome</keyword>
<dbReference type="InterPro" id="IPR009057">
    <property type="entry name" value="Homeodomain-like_sf"/>
</dbReference>
<dbReference type="InterPro" id="IPR051448">
    <property type="entry name" value="CdaR-like_regulators"/>
</dbReference>
<evidence type="ECO:0000259" key="1">
    <source>
        <dbReference type="Pfam" id="PF13556"/>
    </source>
</evidence>
<dbReference type="PANTHER" id="PTHR33744">
    <property type="entry name" value="CARBOHYDRATE DIACID REGULATOR"/>
    <property type="match status" value="1"/>
</dbReference>
<evidence type="ECO:0000313" key="3">
    <source>
        <dbReference type="Proteomes" id="UP000236214"/>
    </source>
</evidence>
<name>A0A2H6CV33_TETHA</name>
<dbReference type="RefSeq" id="WP_069029214.1">
    <property type="nucleotide sequence ID" value="NZ_BDEC01000071.1"/>
</dbReference>
<dbReference type="GeneID" id="64054849"/>
<dbReference type="EMBL" id="BDEC01000071">
    <property type="protein sequence ID" value="GBD68846.1"/>
    <property type="molecule type" value="Genomic_DNA"/>
</dbReference>
<dbReference type="AlphaFoldDB" id="A0A2H6CV33"/>
<comment type="caution">
    <text evidence="2">The sequence shown here is derived from an EMBL/GenBank/DDBJ whole genome shotgun (WGS) entry which is preliminary data.</text>
</comment>
<dbReference type="GO" id="GO:0005506">
    <property type="term" value="F:iron ion binding"/>
    <property type="evidence" value="ECO:0007669"/>
    <property type="project" value="InterPro"/>
</dbReference>
<dbReference type="Gene3D" id="1.10.10.60">
    <property type="entry name" value="Homeodomain-like"/>
    <property type="match status" value="1"/>
</dbReference>
<dbReference type="PANTHER" id="PTHR33744:SF15">
    <property type="entry name" value="CARBOHYDRATE DIACID REGULATOR"/>
    <property type="match status" value="1"/>
</dbReference>
<organism evidence="2 3">
    <name type="scientific">Tetragenococcus halophilus subsp. halophilus</name>
    <dbReference type="NCBI Taxonomy" id="1513897"/>
    <lineage>
        <taxon>Bacteria</taxon>
        <taxon>Bacillati</taxon>
        <taxon>Bacillota</taxon>
        <taxon>Bacilli</taxon>
        <taxon>Lactobacillales</taxon>
        <taxon>Enterococcaceae</taxon>
        <taxon>Tetragenococcus</taxon>
    </lineage>
</organism>
<accession>A0A2H6CV33</accession>
<dbReference type="Proteomes" id="UP000236214">
    <property type="component" value="Unassembled WGS sequence"/>
</dbReference>
<dbReference type="GO" id="GO:0020037">
    <property type="term" value="F:heme binding"/>
    <property type="evidence" value="ECO:0007669"/>
    <property type="project" value="InterPro"/>
</dbReference>
<protein>
    <submittedName>
        <fullName evidence="2">Putative CadR family transcriptional regulator</fullName>
    </submittedName>
</protein>